<dbReference type="EC" id="3.5.1.4" evidence="2"/>
<dbReference type="SUPFAM" id="SSF75304">
    <property type="entry name" value="Amidase signature (AS) enzymes"/>
    <property type="match status" value="1"/>
</dbReference>
<comment type="caution">
    <text evidence="2">The sequence shown here is derived from an EMBL/GenBank/DDBJ whole genome shotgun (WGS) entry which is preliminary data.</text>
</comment>
<name>A0A0R3KMQ5_9BRAD</name>
<sequence>MRALLDARKVSAVELLEQSVRRIEALDSRINAVVVRDFERGLATAVQADAALARGERGPLLGIPMTVKESFNVAGLPTTWGLPAGRDWRPAEDAVAAARLKAAGAVILGKTNLAIAIADWQSFNPIYGTTNNPWDITRTAGGSSGGSAAALAAGYVPLELGSDLSGSTRIPAHLCGVFAHKPTSNLVPQRGHAPLRSPALATDLTSGLGVCGPMARTAADLSLALDVLAGPDESDALAYRLTLPPARHGALKDFRVLMLDSHPLLPVASEIRAALDQLAGRLSAAGAKVARSSALLPDLAETARLHTRMVRNFVAFGRPPEFFKQHQDEVAALKPDDDSLKAWRTRAPLLNHHQWMAAEIARARLRQQWAALFREFDVVLCPPFSVVAFPHDQKPDQEQRTIDIDGETHPYLSLIVWSTVATPPGLPATVMPVGRSKAGLPIGVQIIGPLFEDRTPLVFAGLLEREFGGFVRPPELQL</sequence>
<dbReference type="PANTHER" id="PTHR43372">
    <property type="entry name" value="FATTY-ACID AMIDE HYDROLASE"/>
    <property type="match status" value="1"/>
</dbReference>
<dbReference type="GO" id="GO:0012505">
    <property type="term" value="C:endomembrane system"/>
    <property type="evidence" value="ECO:0007669"/>
    <property type="project" value="TreeGrafter"/>
</dbReference>
<dbReference type="InterPro" id="IPR036928">
    <property type="entry name" value="AS_sf"/>
</dbReference>
<dbReference type="PANTHER" id="PTHR43372:SF4">
    <property type="entry name" value="FATTY-ACID AMIDE HYDROLASE 2"/>
    <property type="match status" value="1"/>
</dbReference>
<dbReference type="InterPro" id="IPR052739">
    <property type="entry name" value="FAAH2"/>
</dbReference>
<dbReference type="STRING" id="280332.CQ12_13005"/>
<keyword evidence="2" id="KW-0378">Hydrolase</keyword>
<gene>
    <name evidence="2" type="ORF">CQ12_13005</name>
</gene>
<dbReference type="InterPro" id="IPR023631">
    <property type="entry name" value="Amidase_dom"/>
</dbReference>
<dbReference type="GO" id="GO:0004040">
    <property type="term" value="F:amidase activity"/>
    <property type="evidence" value="ECO:0007669"/>
    <property type="project" value="UniProtKB-EC"/>
</dbReference>
<dbReference type="NCBIfam" id="NF004816">
    <property type="entry name" value="PRK06170.1"/>
    <property type="match status" value="1"/>
</dbReference>
<accession>A0A0R3KMQ5</accession>
<evidence type="ECO:0000259" key="1">
    <source>
        <dbReference type="Pfam" id="PF01425"/>
    </source>
</evidence>
<dbReference type="Proteomes" id="UP000050863">
    <property type="component" value="Unassembled WGS sequence"/>
</dbReference>
<organism evidence="2 3">
    <name type="scientific">Bradyrhizobium jicamae</name>
    <dbReference type="NCBI Taxonomy" id="280332"/>
    <lineage>
        <taxon>Bacteria</taxon>
        <taxon>Pseudomonadati</taxon>
        <taxon>Pseudomonadota</taxon>
        <taxon>Alphaproteobacteria</taxon>
        <taxon>Hyphomicrobiales</taxon>
        <taxon>Nitrobacteraceae</taxon>
        <taxon>Bradyrhizobium</taxon>
    </lineage>
</organism>
<keyword evidence="3" id="KW-1185">Reference proteome</keyword>
<evidence type="ECO:0000313" key="3">
    <source>
        <dbReference type="Proteomes" id="UP000050863"/>
    </source>
</evidence>
<protein>
    <submittedName>
        <fullName evidence="2">Amidase</fullName>
        <ecNumber evidence="2">3.5.1.4</ecNumber>
    </submittedName>
</protein>
<dbReference type="EMBL" id="LLXZ01000194">
    <property type="protein sequence ID" value="KRQ97000.1"/>
    <property type="molecule type" value="Genomic_DNA"/>
</dbReference>
<dbReference type="Gene3D" id="3.90.1300.10">
    <property type="entry name" value="Amidase signature (AS) domain"/>
    <property type="match status" value="1"/>
</dbReference>
<proteinExistence type="predicted"/>
<feature type="domain" description="Amidase" evidence="1">
    <location>
        <begin position="14"/>
        <end position="455"/>
    </location>
</feature>
<reference evidence="2 3" key="1">
    <citation type="submission" date="2014-03" db="EMBL/GenBank/DDBJ databases">
        <title>Bradyrhizobium valentinum sp. nov., isolated from effective nodules of Lupinus mariae-josephae, a lupine endemic of basic-lime soils in Eastern Spain.</title>
        <authorList>
            <person name="Duran D."/>
            <person name="Rey L."/>
            <person name="Navarro A."/>
            <person name="Busquets A."/>
            <person name="Imperial J."/>
            <person name="Ruiz-Argueso T."/>
        </authorList>
    </citation>
    <scope>NUCLEOTIDE SEQUENCE [LARGE SCALE GENOMIC DNA]</scope>
    <source>
        <strain evidence="2 3">PAC68</strain>
    </source>
</reference>
<evidence type="ECO:0000313" key="2">
    <source>
        <dbReference type="EMBL" id="KRQ97000.1"/>
    </source>
</evidence>
<dbReference type="Pfam" id="PF01425">
    <property type="entry name" value="Amidase"/>
    <property type="match status" value="1"/>
</dbReference>
<dbReference type="AlphaFoldDB" id="A0A0R3KMQ5"/>